<evidence type="ECO:0000313" key="3">
    <source>
        <dbReference type="WBParaSite" id="GPUH_0002179501-mRNA-1"/>
    </source>
</evidence>
<dbReference type="EMBL" id="UYRT01093424">
    <property type="protein sequence ID" value="VDN38886.1"/>
    <property type="molecule type" value="Genomic_DNA"/>
</dbReference>
<accession>A0A183ELC7</accession>
<evidence type="ECO:0000313" key="1">
    <source>
        <dbReference type="EMBL" id="VDN38886.1"/>
    </source>
</evidence>
<proteinExistence type="predicted"/>
<protein>
    <submittedName>
        <fullName evidence="3">Glucuronosyltransferase</fullName>
    </submittedName>
</protein>
<reference evidence="1 2" key="2">
    <citation type="submission" date="2018-11" db="EMBL/GenBank/DDBJ databases">
        <authorList>
            <consortium name="Pathogen Informatics"/>
        </authorList>
    </citation>
    <scope>NUCLEOTIDE SEQUENCE [LARGE SCALE GENOMIC DNA]</scope>
</reference>
<reference evidence="3" key="1">
    <citation type="submission" date="2016-06" db="UniProtKB">
        <authorList>
            <consortium name="WormBaseParasite"/>
        </authorList>
    </citation>
    <scope>IDENTIFICATION</scope>
</reference>
<gene>
    <name evidence="1" type="ORF">GPUH_LOCUS21769</name>
</gene>
<dbReference type="SUPFAM" id="SSF53756">
    <property type="entry name" value="UDP-Glycosyltransferase/glycogen phosphorylase"/>
    <property type="match status" value="1"/>
</dbReference>
<keyword evidence="2" id="KW-1185">Reference proteome</keyword>
<dbReference type="AlphaFoldDB" id="A0A183ELC7"/>
<sequence length="133" mass="14815">MTVLIVTACHSYKILVYSPMISISHMQSNGRIADTLAQAGHQVVLFEPEFLPIANYNNSALAERIIVPGFSSAHLEWVNTFGKAIFSPRNVIHRIQGFIYWHRNMAKLCAGMSSEIGTELTALQLHVEMQSSV</sequence>
<dbReference type="OrthoDB" id="5835829at2759"/>
<dbReference type="WBParaSite" id="GPUH_0002179501-mRNA-1">
    <property type="protein sequence ID" value="GPUH_0002179501-mRNA-1"/>
    <property type="gene ID" value="GPUH_0002179501"/>
</dbReference>
<dbReference type="Proteomes" id="UP000271098">
    <property type="component" value="Unassembled WGS sequence"/>
</dbReference>
<organism evidence="3">
    <name type="scientific">Gongylonema pulchrum</name>
    <dbReference type="NCBI Taxonomy" id="637853"/>
    <lineage>
        <taxon>Eukaryota</taxon>
        <taxon>Metazoa</taxon>
        <taxon>Ecdysozoa</taxon>
        <taxon>Nematoda</taxon>
        <taxon>Chromadorea</taxon>
        <taxon>Rhabditida</taxon>
        <taxon>Spirurina</taxon>
        <taxon>Spiruromorpha</taxon>
        <taxon>Spiruroidea</taxon>
        <taxon>Gongylonematidae</taxon>
        <taxon>Gongylonema</taxon>
    </lineage>
</organism>
<name>A0A183ELC7_9BILA</name>
<evidence type="ECO:0000313" key="2">
    <source>
        <dbReference type="Proteomes" id="UP000271098"/>
    </source>
</evidence>